<feature type="transmembrane region" description="Helical" evidence="4">
    <location>
        <begin position="332"/>
        <end position="353"/>
    </location>
</feature>
<feature type="transmembrane region" description="Helical" evidence="4">
    <location>
        <begin position="308"/>
        <end position="326"/>
    </location>
</feature>
<evidence type="ECO:0000259" key="5">
    <source>
        <dbReference type="PROSITE" id="PS50850"/>
    </source>
</evidence>
<dbReference type="EMBL" id="NNRJ01000009">
    <property type="protein sequence ID" value="OYR22121.1"/>
    <property type="molecule type" value="Genomic_DNA"/>
</dbReference>
<dbReference type="AlphaFoldDB" id="A0A256G643"/>
<feature type="transmembrane region" description="Helical" evidence="4">
    <location>
        <begin position="55"/>
        <end position="75"/>
    </location>
</feature>
<evidence type="ECO:0000256" key="3">
    <source>
        <dbReference type="ARBA" id="ARBA00023136"/>
    </source>
</evidence>
<protein>
    <submittedName>
        <fullName evidence="6">Major Facilitator Superfamily protein</fullName>
    </submittedName>
</protein>
<feature type="transmembrane region" description="Helical" evidence="4">
    <location>
        <begin position="243"/>
        <end position="261"/>
    </location>
</feature>
<dbReference type="Proteomes" id="UP000215590">
    <property type="component" value="Unassembled WGS sequence"/>
</dbReference>
<evidence type="ECO:0000256" key="2">
    <source>
        <dbReference type="ARBA" id="ARBA00022989"/>
    </source>
</evidence>
<dbReference type="Gene3D" id="1.20.1250.20">
    <property type="entry name" value="MFS general substrate transporter like domains"/>
    <property type="match status" value="2"/>
</dbReference>
<dbReference type="GO" id="GO:0022857">
    <property type="term" value="F:transmembrane transporter activity"/>
    <property type="evidence" value="ECO:0007669"/>
    <property type="project" value="InterPro"/>
</dbReference>
<comment type="caution">
    <text evidence="6">The sequence shown here is derived from an EMBL/GenBank/DDBJ whole genome shotgun (WGS) entry which is preliminary data.</text>
</comment>
<feature type="transmembrane region" description="Helical" evidence="4">
    <location>
        <begin position="396"/>
        <end position="418"/>
    </location>
</feature>
<keyword evidence="1 4" id="KW-0812">Transmembrane</keyword>
<dbReference type="PANTHER" id="PTHR11360:SF290">
    <property type="entry name" value="MONOCARBOXYLATE MFS PERMEASE"/>
    <property type="match status" value="1"/>
</dbReference>
<evidence type="ECO:0000256" key="1">
    <source>
        <dbReference type="ARBA" id="ARBA00022692"/>
    </source>
</evidence>
<feature type="domain" description="Major facilitator superfamily (MFS) profile" evidence="5">
    <location>
        <begin position="11"/>
        <end position="423"/>
    </location>
</feature>
<evidence type="ECO:0000313" key="7">
    <source>
        <dbReference type="Proteomes" id="UP000215590"/>
    </source>
</evidence>
<evidence type="ECO:0000256" key="4">
    <source>
        <dbReference type="SAM" id="Phobius"/>
    </source>
</evidence>
<dbReference type="SUPFAM" id="SSF103473">
    <property type="entry name" value="MFS general substrate transporter"/>
    <property type="match status" value="1"/>
</dbReference>
<feature type="transmembrane region" description="Helical" evidence="4">
    <location>
        <begin position="112"/>
        <end position="132"/>
    </location>
</feature>
<proteinExistence type="predicted"/>
<dbReference type="InterPro" id="IPR011701">
    <property type="entry name" value="MFS"/>
</dbReference>
<keyword evidence="3 4" id="KW-0472">Membrane</keyword>
<dbReference type="PANTHER" id="PTHR11360">
    <property type="entry name" value="MONOCARBOXYLATE TRANSPORTER"/>
    <property type="match status" value="1"/>
</dbReference>
<dbReference type="InterPro" id="IPR050327">
    <property type="entry name" value="Proton-linked_MCT"/>
</dbReference>
<dbReference type="RefSeq" id="WP_094505303.1">
    <property type="nucleotide sequence ID" value="NZ_JBHEEK010000009.1"/>
</dbReference>
<dbReference type="OrthoDB" id="146345at2"/>
<feature type="transmembrane region" description="Helical" evidence="4">
    <location>
        <begin position="172"/>
        <end position="196"/>
    </location>
</feature>
<gene>
    <name evidence="6" type="ORF">CEV31_0480</name>
</gene>
<sequence length="430" mass="46312">MISTRLASFLALKNIHYGWVVAGVTFLTMLATAAAMGSAGILIEPLQSEFGWTNANISFAMALRLVLFGLMGPFAAAFMNQFGLRRVVMAALIMIASGLVGSIFMTEQWQMVGLWGVVIGLGTGMTALVLGATVAARWFEKRRGLVVGMMTASNATGQLIFMPILASVSQNIGWRSSLIIVVSFLLAALVLVLILMRDNPADLGLKPYGRTAPMPAPEPKKQFGALLLSPLVTLREASSTTTFWVLFLTFFVCGFSTNGLIQTHWIALCGDFGIVPVGAAGILAVIGAFDLIGTIASGWLTDRYDNRWLLFWFYALRGLSLIYLTFTDFTLYELALFAVFYGLDWVATVPPTVKLAAEKFGPEKAGMVFGWVFTGHQVGAAAAAAFAGFVRTDYDSYTPALILAGAMCFAAAAIVFLITRPKQRPVLQAS</sequence>
<feature type="transmembrane region" description="Helical" evidence="4">
    <location>
        <begin position="20"/>
        <end position="43"/>
    </location>
</feature>
<evidence type="ECO:0000313" key="6">
    <source>
        <dbReference type="EMBL" id="OYR22121.1"/>
    </source>
</evidence>
<dbReference type="Pfam" id="PF07690">
    <property type="entry name" value="MFS_1"/>
    <property type="match status" value="1"/>
</dbReference>
<dbReference type="CDD" id="cd17355">
    <property type="entry name" value="MFS_YcxA_like"/>
    <property type="match status" value="1"/>
</dbReference>
<dbReference type="InterPro" id="IPR020846">
    <property type="entry name" value="MFS_dom"/>
</dbReference>
<feature type="transmembrane region" description="Helical" evidence="4">
    <location>
        <begin position="273"/>
        <end position="296"/>
    </location>
</feature>
<keyword evidence="7" id="KW-1185">Reference proteome</keyword>
<dbReference type="PROSITE" id="PS50850">
    <property type="entry name" value="MFS"/>
    <property type="match status" value="1"/>
</dbReference>
<name>A0A256G643_9HYPH</name>
<organism evidence="6 7">
    <name type="scientific">Brucella thiophenivorans</name>
    <dbReference type="NCBI Taxonomy" id="571255"/>
    <lineage>
        <taxon>Bacteria</taxon>
        <taxon>Pseudomonadati</taxon>
        <taxon>Pseudomonadota</taxon>
        <taxon>Alphaproteobacteria</taxon>
        <taxon>Hyphomicrobiales</taxon>
        <taxon>Brucellaceae</taxon>
        <taxon>Brucella/Ochrobactrum group</taxon>
        <taxon>Brucella</taxon>
    </lineage>
</organism>
<dbReference type="InterPro" id="IPR036259">
    <property type="entry name" value="MFS_trans_sf"/>
</dbReference>
<keyword evidence="2 4" id="KW-1133">Transmembrane helix</keyword>
<feature type="transmembrane region" description="Helical" evidence="4">
    <location>
        <begin position="144"/>
        <end position="166"/>
    </location>
</feature>
<feature type="transmembrane region" description="Helical" evidence="4">
    <location>
        <begin position="87"/>
        <end position="106"/>
    </location>
</feature>
<accession>A0A256G643</accession>
<feature type="transmembrane region" description="Helical" evidence="4">
    <location>
        <begin position="365"/>
        <end position="390"/>
    </location>
</feature>
<reference evidence="6 7" key="1">
    <citation type="submission" date="2017-07" db="EMBL/GenBank/DDBJ databases">
        <title>Phylogenetic study on the rhizospheric bacterium Ochrobactrum sp. A44.</title>
        <authorList>
            <person name="Krzyzanowska D.M."/>
            <person name="Ossowicki A."/>
            <person name="Rajewska M."/>
            <person name="Maciag T."/>
            <person name="Kaczynski Z."/>
            <person name="Czerwicka M."/>
            <person name="Jafra S."/>
        </authorList>
    </citation>
    <scope>NUCLEOTIDE SEQUENCE [LARGE SCALE GENOMIC DNA]</scope>
    <source>
        <strain evidence="6 7">DSM 7216</strain>
    </source>
</reference>